<accession>A0A178Z2F9</accession>
<dbReference type="AlphaFoldDB" id="A0A178Z2F9"/>
<dbReference type="Proteomes" id="UP000078343">
    <property type="component" value="Unassembled WGS sequence"/>
</dbReference>
<gene>
    <name evidence="1" type="ORF">AYL99_12127</name>
</gene>
<keyword evidence="2" id="KW-1185">Reference proteome</keyword>
<proteinExistence type="predicted"/>
<evidence type="ECO:0000313" key="1">
    <source>
        <dbReference type="EMBL" id="OAP53701.1"/>
    </source>
</evidence>
<name>A0A178Z2F9_9EURO</name>
<organism evidence="1 2">
    <name type="scientific">Fonsecaea erecta</name>
    <dbReference type="NCBI Taxonomy" id="1367422"/>
    <lineage>
        <taxon>Eukaryota</taxon>
        <taxon>Fungi</taxon>
        <taxon>Dikarya</taxon>
        <taxon>Ascomycota</taxon>
        <taxon>Pezizomycotina</taxon>
        <taxon>Eurotiomycetes</taxon>
        <taxon>Chaetothyriomycetidae</taxon>
        <taxon>Chaetothyriales</taxon>
        <taxon>Herpotrichiellaceae</taxon>
        <taxon>Fonsecaea</taxon>
    </lineage>
</organism>
<evidence type="ECO:0000313" key="2">
    <source>
        <dbReference type="Proteomes" id="UP000078343"/>
    </source>
</evidence>
<dbReference type="RefSeq" id="XP_018687068.1">
    <property type="nucleotide sequence ID" value="XM_018843603.1"/>
</dbReference>
<comment type="caution">
    <text evidence="1">The sequence shown here is derived from an EMBL/GenBank/DDBJ whole genome shotgun (WGS) entry which is preliminary data.</text>
</comment>
<dbReference type="EMBL" id="LVYI01000046">
    <property type="protein sequence ID" value="OAP53701.1"/>
    <property type="molecule type" value="Genomic_DNA"/>
</dbReference>
<reference evidence="1 2" key="1">
    <citation type="submission" date="2016-04" db="EMBL/GenBank/DDBJ databases">
        <title>Draft genome of Fonsecaea erecta CBS 125763.</title>
        <authorList>
            <person name="Weiss V.A."/>
            <person name="Vicente V.A."/>
            <person name="Raittz R.T."/>
            <person name="Moreno L.F."/>
            <person name="De Souza E.M."/>
            <person name="Pedrosa F.O."/>
            <person name="Steffens M.B."/>
            <person name="Faoro H."/>
            <person name="Tadra-Sfeir M.Z."/>
            <person name="Najafzadeh M.J."/>
            <person name="Felipe M.S."/>
            <person name="Teixeira M."/>
            <person name="Sun J."/>
            <person name="Xi L."/>
            <person name="Gomes R."/>
            <person name="De Azevedo C.M."/>
            <person name="Salgado C.G."/>
            <person name="Da Silva M.B."/>
            <person name="Nascimento M.F."/>
            <person name="Queiroz-Telles F."/>
            <person name="Attili D.S."/>
            <person name="Gorbushina A."/>
        </authorList>
    </citation>
    <scope>NUCLEOTIDE SEQUENCE [LARGE SCALE GENOMIC DNA]</scope>
    <source>
        <strain evidence="1 2">CBS 125763</strain>
    </source>
</reference>
<protein>
    <submittedName>
        <fullName evidence="1">Uncharacterized protein</fullName>
    </submittedName>
</protein>
<dbReference type="GeneID" id="30016287"/>
<sequence>MSLKAALAVEKISLRTTACGLGENRHFPLKSTNTLTENSHPHNCGVIHLITLNANQYMHAQECYKFMDYMIDDIPPTSTYQNLCCIRLPTRYHCLPYLPMLTVNPARMERYAVKA</sequence>